<name>A0A9P0AZG7_BRAAE</name>
<dbReference type="AlphaFoldDB" id="A0A9P0AZG7"/>
<sequence length="129" mass="14688">MQTAVSVEKNSEETTEHLPYNTTEASASASLSELSFDPDSEQISFAKDNARSNKEKLMDAAELTDLNERRVYYIYHPTGSFQKVVYAAKEADVETEEAGSTQRKYVLPIREPVVTYDPRTFVFQRLIRV</sequence>
<evidence type="ECO:0000313" key="2">
    <source>
        <dbReference type="EMBL" id="CAH0553886.1"/>
    </source>
</evidence>
<organism evidence="2 3">
    <name type="scientific">Brassicogethes aeneus</name>
    <name type="common">Rape pollen beetle</name>
    <name type="synonym">Meligethes aeneus</name>
    <dbReference type="NCBI Taxonomy" id="1431903"/>
    <lineage>
        <taxon>Eukaryota</taxon>
        <taxon>Metazoa</taxon>
        <taxon>Ecdysozoa</taxon>
        <taxon>Arthropoda</taxon>
        <taxon>Hexapoda</taxon>
        <taxon>Insecta</taxon>
        <taxon>Pterygota</taxon>
        <taxon>Neoptera</taxon>
        <taxon>Endopterygota</taxon>
        <taxon>Coleoptera</taxon>
        <taxon>Polyphaga</taxon>
        <taxon>Cucujiformia</taxon>
        <taxon>Nitidulidae</taxon>
        <taxon>Meligethinae</taxon>
        <taxon>Brassicogethes</taxon>
    </lineage>
</organism>
<keyword evidence="3" id="KW-1185">Reference proteome</keyword>
<gene>
    <name evidence="2" type="ORF">MELIAE_LOCUS5776</name>
</gene>
<feature type="region of interest" description="Disordered" evidence="1">
    <location>
        <begin position="1"/>
        <end position="35"/>
    </location>
</feature>
<accession>A0A9P0AZG7</accession>
<protein>
    <submittedName>
        <fullName evidence="2">Uncharacterized protein</fullName>
    </submittedName>
</protein>
<dbReference type="Proteomes" id="UP001154078">
    <property type="component" value="Chromosome 3"/>
</dbReference>
<dbReference type="OrthoDB" id="8197587at2759"/>
<feature type="compositionally biased region" description="Low complexity" evidence="1">
    <location>
        <begin position="24"/>
        <end position="35"/>
    </location>
</feature>
<dbReference type="EMBL" id="OV121134">
    <property type="protein sequence ID" value="CAH0553886.1"/>
    <property type="molecule type" value="Genomic_DNA"/>
</dbReference>
<evidence type="ECO:0000313" key="3">
    <source>
        <dbReference type="Proteomes" id="UP001154078"/>
    </source>
</evidence>
<proteinExistence type="predicted"/>
<evidence type="ECO:0000256" key="1">
    <source>
        <dbReference type="SAM" id="MobiDB-lite"/>
    </source>
</evidence>
<reference evidence="2" key="1">
    <citation type="submission" date="2021-12" db="EMBL/GenBank/DDBJ databases">
        <authorList>
            <person name="King R."/>
        </authorList>
    </citation>
    <scope>NUCLEOTIDE SEQUENCE</scope>
</reference>